<feature type="binding site" evidence="12">
    <location>
        <position position="109"/>
    </location>
    <ligand>
        <name>K(+)</name>
        <dbReference type="ChEBI" id="CHEBI:29103"/>
    </ligand>
</feature>
<keyword evidence="12" id="KW-0479">Metal-binding</keyword>
<evidence type="ECO:0000256" key="11">
    <source>
        <dbReference type="ARBA" id="ARBA00023136"/>
    </source>
</evidence>
<evidence type="ECO:0000256" key="10">
    <source>
        <dbReference type="ARBA" id="ARBA00023065"/>
    </source>
</evidence>
<keyword evidence="11 13" id="KW-0472">Membrane</keyword>
<feature type="transmembrane region" description="Helical" evidence="13">
    <location>
        <begin position="269"/>
        <end position="287"/>
    </location>
</feature>
<dbReference type="GO" id="GO:0015379">
    <property type="term" value="F:potassium:chloride symporter activity"/>
    <property type="evidence" value="ECO:0007669"/>
    <property type="project" value="InterPro"/>
</dbReference>
<dbReference type="InterPro" id="IPR003445">
    <property type="entry name" value="Cat_transpt"/>
</dbReference>
<dbReference type="Proteomes" id="UP000466864">
    <property type="component" value="Unassembled WGS sequence"/>
</dbReference>
<keyword evidence="10" id="KW-0406">Ion transport</keyword>
<evidence type="ECO:0000256" key="6">
    <source>
        <dbReference type="ARBA" id="ARBA00022538"/>
    </source>
</evidence>
<keyword evidence="7 13" id="KW-0812">Transmembrane</keyword>
<dbReference type="PANTHER" id="PTHR32024">
    <property type="entry name" value="TRK SYSTEM POTASSIUM UPTAKE PROTEIN TRKG-RELATED"/>
    <property type="match status" value="1"/>
</dbReference>
<evidence type="ECO:0000256" key="8">
    <source>
        <dbReference type="ARBA" id="ARBA00022958"/>
    </source>
</evidence>
<gene>
    <name evidence="14" type="ORF">FYJ60_03610</name>
</gene>
<feature type="binding site" evidence="12">
    <location>
        <position position="218"/>
    </location>
    <ligand>
        <name>K(+)</name>
        <dbReference type="ChEBI" id="CHEBI:29103"/>
    </ligand>
</feature>
<dbReference type="GO" id="GO:0046872">
    <property type="term" value="F:metal ion binding"/>
    <property type="evidence" value="ECO:0007669"/>
    <property type="project" value="UniProtKB-KW"/>
</dbReference>
<feature type="transmembrane region" description="Helical" evidence="13">
    <location>
        <begin position="392"/>
        <end position="412"/>
    </location>
</feature>
<comment type="similarity">
    <text evidence="2">Belongs to the TrkH potassium transport family.</text>
</comment>
<evidence type="ECO:0000313" key="14">
    <source>
        <dbReference type="EMBL" id="MST81405.1"/>
    </source>
</evidence>
<dbReference type="GO" id="GO:0005886">
    <property type="term" value="C:plasma membrane"/>
    <property type="evidence" value="ECO:0007669"/>
    <property type="project" value="UniProtKB-SubCell"/>
</dbReference>
<dbReference type="Pfam" id="PF02386">
    <property type="entry name" value="TrkH"/>
    <property type="match status" value="1"/>
</dbReference>
<keyword evidence="4" id="KW-1003">Cell membrane</keyword>
<dbReference type="EMBL" id="VUMV01000002">
    <property type="protein sequence ID" value="MST81405.1"/>
    <property type="molecule type" value="Genomic_DNA"/>
</dbReference>
<evidence type="ECO:0000256" key="5">
    <source>
        <dbReference type="ARBA" id="ARBA00022519"/>
    </source>
</evidence>
<dbReference type="RefSeq" id="WP_330579099.1">
    <property type="nucleotide sequence ID" value="NZ_VUMV01000002.1"/>
</dbReference>
<evidence type="ECO:0000313" key="15">
    <source>
        <dbReference type="Proteomes" id="UP000466864"/>
    </source>
</evidence>
<accession>A0A7X2P709</accession>
<feature type="transmembrane region" description="Helical" evidence="13">
    <location>
        <begin position="12"/>
        <end position="32"/>
    </location>
</feature>
<evidence type="ECO:0000256" key="7">
    <source>
        <dbReference type="ARBA" id="ARBA00022692"/>
    </source>
</evidence>
<feature type="transmembrane region" description="Helical" evidence="13">
    <location>
        <begin position="236"/>
        <end position="257"/>
    </location>
</feature>
<feature type="transmembrane region" description="Helical" evidence="13">
    <location>
        <begin position="185"/>
        <end position="205"/>
    </location>
</feature>
<protein>
    <submittedName>
        <fullName evidence="14">TrkH family potassium uptake protein</fullName>
    </submittedName>
</protein>
<feature type="transmembrane region" description="Helical" evidence="13">
    <location>
        <begin position="38"/>
        <end position="56"/>
    </location>
</feature>
<sequence>MNYSMIRFILAWVLKVEGVLMLLPCIISLIYRDPEGKVYLLLALAAMLVGGLISARRPKNMELYPKDGFVAVGLSWVLLSAYGALPFVFTGEIPSYVDAFFEIVSGFTTTGSSILSDVEALSHTTLLWRSFSHWVGGMGVLVFILMMIPSQNGSHMNLMKAESPGPEVSKFVPKVRNTARILYRLYLIMTVVQIVLLLAAGMYWFDALCISFGTAGTGGFGILNSSCGSYTPAQQWIITVFMIAFGVNFSFYYLLKIRRPKDAFKMEEVRYYIIIILLAIGVIAWNISGSGMYHGVEETVRASAFQVGSIITTTGFSTTDFDMWPTLSKTILVGLMVIGACAGSTGGGIKVSRFVICLKSVKQAIYAIAHPRAVRKIRMDGHPVPENIMRSLYGYMVAYFAIFAFSVLAVSVDNFSFETNFTAVAATLNNIGPGLAQVGPTQNFGGFSIFSKLVLSFDMLAGRLELFPLLMIFYPKTWKNC</sequence>
<dbReference type="InterPro" id="IPR004772">
    <property type="entry name" value="TrkH"/>
</dbReference>
<comment type="subcellular location">
    <subcellularLocation>
        <location evidence="1">Cell inner membrane</location>
        <topology evidence="1">Multi-pass membrane protein</topology>
    </subcellularLocation>
</comment>
<dbReference type="PANTHER" id="PTHR32024:SF2">
    <property type="entry name" value="TRK SYSTEM POTASSIUM UPTAKE PROTEIN TRKG-RELATED"/>
    <property type="match status" value="1"/>
</dbReference>
<feature type="binding site" evidence="12">
    <location>
        <position position="314"/>
    </location>
    <ligand>
        <name>K(+)</name>
        <dbReference type="ChEBI" id="CHEBI:29103"/>
    </ligand>
</feature>
<evidence type="ECO:0000256" key="4">
    <source>
        <dbReference type="ARBA" id="ARBA00022475"/>
    </source>
</evidence>
<keyword evidence="3" id="KW-0813">Transport</keyword>
<feature type="transmembrane region" description="Helical" evidence="13">
    <location>
        <begin position="131"/>
        <end position="150"/>
    </location>
</feature>
<evidence type="ECO:0000256" key="3">
    <source>
        <dbReference type="ARBA" id="ARBA00022448"/>
    </source>
</evidence>
<feature type="transmembrane region" description="Helical" evidence="13">
    <location>
        <begin position="68"/>
        <end position="89"/>
    </location>
</feature>
<evidence type="ECO:0000256" key="12">
    <source>
        <dbReference type="PIRSR" id="PIRSR006247-1"/>
    </source>
</evidence>
<feature type="transmembrane region" description="Helical" evidence="13">
    <location>
        <begin position="453"/>
        <end position="474"/>
    </location>
</feature>
<keyword evidence="15" id="KW-1185">Reference proteome</keyword>
<comment type="caution">
    <text evidence="14">The sequence shown here is derived from an EMBL/GenBank/DDBJ whole genome shotgun (WGS) entry which is preliminary data.</text>
</comment>
<feature type="binding site" evidence="12">
    <location>
        <position position="313"/>
    </location>
    <ligand>
        <name>K(+)</name>
        <dbReference type="ChEBI" id="CHEBI:29103"/>
    </ligand>
</feature>
<dbReference type="AlphaFoldDB" id="A0A7X2P709"/>
<keyword evidence="9 13" id="KW-1133">Transmembrane helix</keyword>
<dbReference type="PIRSF" id="PIRSF006247">
    <property type="entry name" value="TrkH"/>
    <property type="match status" value="1"/>
</dbReference>
<keyword evidence="5" id="KW-0997">Cell inner membrane</keyword>
<evidence type="ECO:0000256" key="2">
    <source>
        <dbReference type="ARBA" id="ARBA00009137"/>
    </source>
</evidence>
<evidence type="ECO:0000256" key="9">
    <source>
        <dbReference type="ARBA" id="ARBA00022989"/>
    </source>
</evidence>
<name>A0A7X2P709_9FIRM</name>
<reference evidence="14 15" key="1">
    <citation type="submission" date="2019-08" db="EMBL/GenBank/DDBJ databases">
        <title>In-depth cultivation of the pig gut microbiome towards novel bacterial diversity and tailored functional studies.</title>
        <authorList>
            <person name="Wylensek D."/>
            <person name="Hitch T.C.A."/>
            <person name="Clavel T."/>
        </authorList>
    </citation>
    <scope>NUCLEOTIDE SEQUENCE [LARGE SCALE GENOMIC DNA]</scope>
    <source>
        <strain evidence="14 15">Oil+RF-744-WCA-WT-13</strain>
    </source>
</reference>
<feature type="binding site" evidence="12">
    <location>
        <position position="110"/>
    </location>
    <ligand>
        <name>K(+)</name>
        <dbReference type="ChEBI" id="CHEBI:29103"/>
    </ligand>
</feature>
<evidence type="ECO:0000256" key="1">
    <source>
        <dbReference type="ARBA" id="ARBA00004429"/>
    </source>
</evidence>
<evidence type="ECO:0000256" key="13">
    <source>
        <dbReference type="SAM" id="Phobius"/>
    </source>
</evidence>
<feature type="transmembrane region" description="Helical" evidence="13">
    <location>
        <begin position="331"/>
        <end position="349"/>
    </location>
</feature>
<keyword evidence="8 12" id="KW-0630">Potassium</keyword>
<feature type="binding site" evidence="12">
    <location>
        <position position="430"/>
    </location>
    <ligand>
        <name>K(+)</name>
        <dbReference type="ChEBI" id="CHEBI:29103"/>
    </ligand>
</feature>
<proteinExistence type="inferred from homology"/>
<organism evidence="14 15">
    <name type="scientific">Bilifractor porci</name>
    <dbReference type="NCBI Taxonomy" id="2606636"/>
    <lineage>
        <taxon>Bacteria</taxon>
        <taxon>Bacillati</taxon>
        <taxon>Bacillota</taxon>
        <taxon>Clostridia</taxon>
        <taxon>Lachnospirales</taxon>
        <taxon>Lachnospiraceae</taxon>
        <taxon>Bilifractor</taxon>
    </lineage>
</organism>
<keyword evidence="6" id="KW-0633">Potassium transport</keyword>